<dbReference type="PROSITE" id="PS51257">
    <property type="entry name" value="PROKAR_LIPOPROTEIN"/>
    <property type="match status" value="1"/>
</dbReference>
<dbReference type="KEGG" id="sep:SE_2157"/>
<evidence type="ECO:0000256" key="1">
    <source>
        <dbReference type="SAM" id="MobiDB-lite"/>
    </source>
</evidence>
<dbReference type="GeneID" id="50017767"/>
<reference evidence="3 4" key="1">
    <citation type="journal article" date="2003" name="Mol. Microbiol.">
        <title>Genome-based analysis of virulence genes in a non-biofilm-forming Staphylococcus epidermidis strain (ATCC 12228).</title>
        <authorList>
            <person name="Zhang Y.Q."/>
            <person name="Ren S.X."/>
            <person name="Li H.L."/>
            <person name="Wang Y.X."/>
            <person name="Fu G."/>
            <person name="Yang J."/>
            <person name="Qin Z.Q."/>
            <person name="Miao Y.G."/>
            <person name="Wang W.Y."/>
            <person name="Chen R.S."/>
            <person name="Shen Y."/>
            <person name="Chen Z."/>
            <person name="Yuan Z.H."/>
            <person name="Zhao G.P."/>
            <person name="Qu D."/>
            <person name="Danchin A."/>
            <person name="Wen Y.M."/>
        </authorList>
    </citation>
    <scope>NUCLEOTIDE SEQUENCE [LARGE SCALE GENOMIC DNA]</scope>
    <source>
        <strain evidence="4">ATCC 12228 / FDA PCI 1200</strain>
    </source>
</reference>
<organism evidence="3 4">
    <name type="scientific">Staphylococcus epidermidis (strain ATCC 12228 / FDA PCI 1200)</name>
    <dbReference type="NCBI Taxonomy" id="176280"/>
    <lineage>
        <taxon>Bacteria</taxon>
        <taxon>Bacillati</taxon>
        <taxon>Bacillota</taxon>
        <taxon>Bacilli</taxon>
        <taxon>Bacillales</taxon>
        <taxon>Staphylococcaceae</taxon>
        <taxon>Staphylococcus</taxon>
    </lineage>
</organism>
<evidence type="ECO:0000313" key="3">
    <source>
        <dbReference type="EMBL" id="AAO05799.1"/>
    </source>
</evidence>
<name>A0A0H2VJN9_STAES</name>
<feature type="compositionally biased region" description="Basic and acidic residues" evidence="1">
    <location>
        <begin position="33"/>
        <end position="48"/>
    </location>
</feature>
<feature type="signal peptide" evidence="2">
    <location>
        <begin position="1"/>
        <end position="22"/>
    </location>
</feature>
<dbReference type="Proteomes" id="UP000001411">
    <property type="component" value="Chromosome"/>
</dbReference>
<dbReference type="RefSeq" id="WP_001830655.1">
    <property type="nucleotide sequence ID" value="NC_004461.1"/>
</dbReference>
<sequence length="307" mass="34791">MKKFWGILLIVMSIALVGCSNSNDSDQSSNEKSSSKSSEKKTDVATEYTKEDEYKELEKEAKDLKQKPVLNEIDALITEKGFTNKTGLQGWEDYKKLVDKVTLADYKYTKESKGSSIEEVNKFFKDKKGVEIKRMKSKEKNIKHINYMYVDPDGKKTGENKQPMSYAQILATFKEGKLVATNIQPGFFALDKKKMVKAKDLEKVKTLEDLTRLKDPKATSYGILQTKYKGKPYTQVSILGSDSDEENDISSAILAYYLFSPTELDSDDNHKYVEVASAPFLSAQNDFSSYQLGVFKKIIESSMSFDE</sequence>
<keyword evidence="2" id="KW-0732">Signal</keyword>
<dbReference type="HOGENOM" id="CLU_079076_0_0_9"/>
<protein>
    <recommendedName>
        <fullName evidence="5">Lipoprotein</fullName>
    </recommendedName>
</protein>
<dbReference type="eggNOG" id="ENOG5033NY1">
    <property type="taxonomic scope" value="Bacteria"/>
</dbReference>
<evidence type="ECO:0000256" key="2">
    <source>
        <dbReference type="SAM" id="SignalP"/>
    </source>
</evidence>
<accession>A0A0H2VJN9</accession>
<feature type="chain" id="PRO_5038969273" description="Lipoprotein" evidence="2">
    <location>
        <begin position="23"/>
        <end position="307"/>
    </location>
</feature>
<feature type="compositionally biased region" description="Low complexity" evidence="1">
    <location>
        <begin position="20"/>
        <end position="32"/>
    </location>
</feature>
<dbReference type="OrthoDB" id="2407471at2"/>
<proteinExistence type="predicted"/>
<gene>
    <name evidence="3" type="ordered locus">SE_2157</name>
</gene>
<evidence type="ECO:0008006" key="5">
    <source>
        <dbReference type="Google" id="ProtNLM"/>
    </source>
</evidence>
<evidence type="ECO:0000313" key="4">
    <source>
        <dbReference type="Proteomes" id="UP000001411"/>
    </source>
</evidence>
<dbReference type="AlphaFoldDB" id="A0A0H2VJN9"/>
<feature type="region of interest" description="Disordered" evidence="1">
    <location>
        <begin position="20"/>
        <end position="48"/>
    </location>
</feature>
<dbReference type="EMBL" id="AE015929">
    <property type="protein sequence ID" value="AAO05799.1"/>
    <property type="molecule type" value="Genomic_DNA"/>
</dbReference>
<dbReference type="PATRIC" id="fig|176280.10.peg.2107"/>